<dbReference type="InterPro" id="IPR011701">
    <property type="entry name" value="MFS"/>
</dbReference>
<accession>L0D9P8</accession>
<feature type="transmembrane region" description="Helical" evidence="7">
    <location>
        <begin position="299"/>
        <end position="317"/>
    </location>
</feature>
<feature type="transmembrane region" description="Helical" evidence="7">
    <location>
        <begin position="144"/>
        <end position="165"/>
    </location>
</feature>
<dbReference type="AlphaFoldDB" id="L0D9P8"/>
<keyword evidence="6 7" id="KW-0472">Membrane</keyword>
<dbReference type="SUPFAM" id="SSF103473">
    <property type="entry name" value="MFS general substrate transporter"/>
    <property type="match status" value="1"/>
</dbReference>
<evidence type="ECO:0000256" key="3">
    <source>
        <dbReference type="ARBA" id="ARBA00022448"/>
    </source>
</evidence>
<dbReference type="eggNOG" id="COG0738">
    <property type="taxonomic scope" value="Bacteria"/>
</dbReference>
<evidence type="ECO:0000256" key="7">
    <source>
        <dbReference type="SAM" id="Phobius"/>
    </source>
</evidence>
<dbReference type="InterPro" id="IPR051788">
    <property type="entry name" value="MFS_Transporter"/>
</dbReference>
<keyword evidence="3" id="KW-0813">Transport</keyword>
<dbReference type="HOGENOM" id="CLU_038152_0_0_0"/>
<keyword evidence="4 7" id="KW-0812">Transmembrane</keyword>
<dbReference type="InterPro" id="IPR036259">
    <property type="entry name" value="MFS_trans_sf"/>
</dbReference>
<comment type="similarity">
    <text evidence="2">Belongs to the major facilitator superfamily.</text>
</comment>
<feature type="transmembrane region" description="Helical" evidence="7">
    <location>
        <begin position="171"/>
        <end position="188"/>
    </location>
</feature>
<dbReference type="Gene3D" id="1.20.1250.20">
    <property type="entry name" value="MFS general substrate transporter like domains"/>
    <property type="match status" value="2"/>
</dbReference>
<keyword evidence="10" id="KW-1185">Reference proteome</keyword>
<reference evidence="9 10" key="1">
    <citation type="submission" date="2012-02" db="EMBL/GenBank/DDBJ databases">
        <title>Complete sequence of chromosome of Singulisphaera acidiphila DSM 18658.</title>
        <authorList>
            <consortium name="US DOE Joint Genome Institute (JGI-PGF)"/>
            <person name="Lucas S."/>
            <person name="Copeland A."/>
            <person name="Lapidus A."/>
            <person name="Glavina del Rio T."/>
            <person name="Dalin E."/>
            <person name="Tice H."/>
            <person name="Bruce D."/>
            <person name="Goodwin L."/>
            <person name="Pitluck S."/>
            <person name="Peters L."/>
            <person name="Ovchinnikova G."/>
            <person name="Chertkov O."/>
            <person name="Kyrpides N."/>
            <person name="Mavromatis K."/>
            <person name="Ivanova N."/>
            <person name="Brettin T."/>
            <person name="Detter J.C."/>
            <person name="Han C."/>
            <person name="Larimer F."/>
            <person name="Land M."/>
            <person name="Hauser L."/>
            <person name="Markowitz V."/>
            <person name="Cheng J.-F."/>
            <person name="Hugenholtz P."/>
            <person name="Woyke T."/>
            <person name="Wu D."/>
            <person name="Tindall B."/>
            <person name="Pomrenke H."/>
            <person name="Brambilla E."/>
            <person name="Klenk H.-P."/>
            <person name="Eisen J.A."/>
        </authorList>
    </citation>
    <scope>NUCLEOTIDE SEQUENCE [LARGE SCALE GENOMIC DNA]</scope>
    <source>
        <strain evidence="10">ATCC BAA-1392 / DSM 18658 / VKM B-2454 / MOB10</strain>
    </source>
</reference>
<dbReference type="Proteomes" id="UP000010798">
    <property type="component" value="Chromosome"/>
</dbReference>
<dbReference type="GO" id="GO:0022857">
    <property type="term" value="F:transmembrane transporter activity"/>
    <property type="evidence" value="ECO:0007669"/>
    <property type="project" value="InterPro"/>
</dbReference>
<dbReference type="Pfam" id="PF07690">
    <property type="entry name" value="MFS_1"/>
    <property type="match status" value="1"/>
</dbReference>
<evidence type="ECO:0000313" key="9">
    <source>
        <dbReference type="EMBL" id="AGA25962.1"/>
    </source>
</evidence>
<evidence type="ECO:0000256" key="2">
    <source>
        <dbReference type="ARBA" id="ARBA00008335"/>
    </source>
</evidence>
<dbReference type="OrthoDB" id="9783757at2"/>
<feature type="transmembrane region" description="Helical" evidence="7">
    <location>
        <begin position="58"/>
        <end position="80"/>
    </location>
</feature>
<dbReference type="KEGG" id="saci:Sinac_1583"/>
<dbReference type="EMBL" id="CP003364">
    <property type="protein sequence ID" value="AGA25962.1"/>
    <property type="molecule type" value="Genomic_DNA"/>
</dbReference>
<dbReference type="CDD" id="cd06174">
    <property type="entry name" value="MFS"/>
    <property type="match status" value="1"/>
</dbReference>
<feature type="transmembrane region" description="Helical" evidence="7">
    <location>
        <begin position="382"/>
        <end position="405"/>
    </location>
</feature>
<dbReference type="GO" id="GO:0012505">
    <property type="term" value="C:endomembrane system"/>
    <property type="evidence" value="ECO:0007669"/>
    <property type="project" value="UniProtKB-SubCell"/>
</dbReference>
<dbReference type="PROSITE" id="PS50850">
    <property type="entry name" value="MFS"/>
    <property type="match status" value="1"/>
</dbReference>
<dbReference type="GO" id="GO:0016020">
    <property type="term" value="C:membrane"/>
    <property type="evidence" value="ECO:0007669"/>
    <property type="project" value="TreeGrafter"/>
</dbReference>
<dbReference type="PANTHER" id="PTHR23514">
    <property type="entry name" value="BYPASS OF STOP CODON PROTEIN 6"/>
    <property type="match status" value="1"/>
</dbReference>
<evidence type="ECO:0000259" key="8">
    <source>
        <dbReference type="PROSITE" id="PS50850"/>
    </source>
</evidence>
<keyword evidence="5 7" id="KW-1133">Transmembrane helix</keyword>
<evidence type="ECO:0000256" key="6">
    <source>
        <dbReference type="ARBA" id="ARBA00023136"/>
    </source>
</evidence>
<evidence type="ECO:0000313" key="10">
    <source>
        <dbReference type="Proteomes" id="UP000010798"/>
    </source>
</evidence>
<evidence type="ECO:0000256" key="4">
    <source>
        <dbReference type="ARBA" id="ARBA00022692"/>
    </source>
</evidence>
<feature type="transmembrane region" description="Helical" evidence="7">
    <location>
        <begin position="87"/>
        <end position="105"/>
    </location>
</feature>
<organism evidence="9 10">
    <name type="scientific">Singulisphaera acidiphila (strain ATCC BAA-1392 / DSM 18658 / VKM B-2454 / MOB10)</name>
    <dbReference type="NCBI Taxonomy" id="886293"/>
    <lineage>
        <taxon>Bacteria</taxon>
        <taxon>Pseudomonadati</taxon>
        <taxon>Planctomycetota</taxon>
        <taxon>Planctomycetia</taxon>
        <taxon>Isosphaerales</taxon>
        <taxon>Isosphaeraceae</taxon>
        <taxon>Singulisphaera</taxon>
    </lineage>
</organism>
<feature type="transmembrane region" description="Helical" evidence="7">
    <location>
        <begin position="239"/>
        <end position="255"/>
    </location>
</feature>
<dbReference type="PANTHER" id="PTHR23514:SF3">
    <property type="entry name" value="BYPASS OF STOP CODON PROTEIN 6"/>
    <property type="match status" value="1"/>
</dbReference>
<evidence type="ECO:0000256" key="5">
    <source>
        <dbReference type="ARBA" id="ARBA00022989"/>
    </source>
</evidence>
<sequence length="523" mass="56206">MDDFISDVPPTDKAGRDEKLLFWACFIALIATAFGFVVRTQIIADWGREFSLSKTEQGQIFGVGLWPFSISIVLFSLIIDKIGYGKAMVFAFLCHIISAYLTITATGYKSLYWATFVVALGNGTVEAVINPVVATLFAREKTKWLNMLHAGWPGGLVLGGILAMAMGSTHWKYKVALLFFPVIAYGILMIGRKFPVNERVAAGVSYKPMLQQVGVLGAAIVVGLIVRELGNTFELATEVQIAIAAALVAAYGAYVRTLGQPLFIFLLLIMIPLATTELGTDSWIGDLMGPEMERLGLNGGWVLIYTSAIMLVLRFFAGPIVHKLSPLGLLASSALVAACGLLFLSKATGVTILAAATLYGFGKTFFWPTMLGVVAEQFPKGGALTLNTTGGVGMLAVGVIGAALLGNIQDKEAGRELKVQDPEVYAAVVDAPKSSVFGKYEPLDQKKIENLPEEKKGVIESIQGLAKKRALATVAIFPCIMFVCYLALIVYFKTQGGYKPKVLISEKEEELMMMGGVAGPAEL</sequence>
<gene>
    <name evidence="9" type="ordered locus">Sinac_1583</name>
</gene>
<evidence type="ECO:0000256" key="1">
    <source>
        <dbReference type="ARBA" id="ARBA00004127"/>
    </source>
</evidence>
<comment type="subcellular location">
    <subcellularLocation>
        <location evidence="1">Endomembrane system</location>
        <topology evidence="1">Multi-pass membrane protein</topology>
    </subcellularLocation>
</comment>
<feature type="transmembrane region" description="Helical" evidence="7">
    <location>
        <begin position="329"/>
        <end position="362"/>
    </location>
</feature>
<feature type="transmembrane region" description="Helical" evidence="7">
    <location>
        <begin position="262"/>
        <end position="279"/>
    </location>
</feature>
<feature type="transmembrane region" description="Helical" evidence="7">
    <location>
        <begin position="470"/>
        <end position="492"/>
    </location>
</feature>
<dbReference type="STRING" id="886293.Sinac_1583"/>
<protein>
    <submittedName>
        <fullName evidence="9">Fucose permease</fullName>
    </submittedName>
</protein>
<feature type="domain" description="Major facilitator superfamily (MFS) profile" evidence="8">
    <location>
        <begin position="21"/>
        <end position="496"/>
    </location>
</feature>
<proteinExistence type="inferred from homology"/>
<dbReference type="RefSeq" id="WP_015245132.1">
    <property type="nucleotide sequence ID" value="NC_019892.1"/>
</dbReference>
<feature type="transmembrane region" description="Helical" evidence="7">
    <location>
        <begin position="209"/>
        <end position="227"/>
    </location>
</feature>
<feature type="transmembrane region" description="Helical" evidence="7">
    <location>
        <begin position="20"/>
        <end position="38"/>
    </location>
</feature>
<dbReference type="InterPro" id="IPR020846">
    <property type="entry name" value="MFS_dom"/>
</dbReference>
<feature type="transmembrane region" description="Helical" evidence="7">
    <location>
        <begin position="111"/>
        <end position="137"/>
    </location>
</feature>
<name>L0D9P8_SINAD</name>